<reference evidence="2 3" key="1">
    <citation type="journal article" date="2024" name="BMC Genomics">
        <title>De novo assembly and annotation of Popillia japonica's genome with initial clues to its potential as an invasive pest.</title>
        <authorList>
            <person name="Cucini C."/>
            <person name="Boschi S."/>
            <person name="Funari R."/>
            <person name="Cardaioli E."/>
            <person name="Iannotti N."/>
            <person name="Marturano G."/>
            <person name="Paoli F."/>
            <person name="Bruttini M."/>
            <person name="Carapelli A."/>
            <person name="Frati F."/>
            <person name="Nardi F."/>
        </authorList>
    </citation>
    <scope>NUCLEOTIDE SEQUENCE [LARGE SCALE GENOMIC DNA]</scope>
    <source>
        <strain evidence="2">DMR45628</strain>
    </source>
</reference>
<dbReference type="PANTHER" id="PTHR21261:SF6">
    <property type="entry name" value="BEATEN PATH IIA-RELATED"/>
    <property type="match status" value="1"/>
</dbReference>
<dbReference type="EMBL" id="JASPKY010000873">
    <property type="protein sequence ID" value="KAK9680748.1"/>
    <property type="molecule type" value="Genomic_DNA"/>
</dbReference>
<keyword evidence="3" id="KW-1185">Reference proteome</keyword>
<dbReference type="InterPro" id="IPR007110">
    <property type="entry name" value="Ig-like_dom"/>
</dbReference>
<dbReference type="Gene3D" id="2.60.40.10">
    <property type="entry name" value="Immunoglobulins"/>
    <property type="match status" value="1"/>
</dbReference>
<dbReference type="PANTHER" id="PTHR21261">
    <property type="entry name" value="BEAT PROTEIN"/>
    <property type="match status" value="1"/>
</dbReference>
<organism evidence="2 3">
    <name type="scientific">Popillia japonica</name>
    <name type="common">Japanese beetle</name>
    <dbReference type="NCBI Taxonomy" id="7064"/>
    <lineage>
        <taxon>Eukaryota</taxon>
        <taxon>Metazoa</taxon>
        <taxon>Ecdysozoa</taxon>
        <taxon>Arthropoda</taxon>
        <taxon>Hexapoda</taxon>
        <taxon>Insecta</taxon>
        <taxon>Pterygota</taxon>
        <taxon>Neoptera</taxon>
        <taxon>Endopterygota</taxon>
        <taxon>Coleoptera</taxon>
        <taxon>Polyphaga</taxon>
        <taxon>Scarabaeiformia</taxon>
        <taxon>Scarabaeidae</taxon>
        <taxon>Rutelinae</taxon>
        <taxon>Popillia</taxon>
    </lineage>
</organism>
<feature type="domain" description="Ig-like" evidence="1">
    <location>
        <begin position="30"/>
        <end position="131"/>
    </location>
</feature>
<dbReference type="FunFam" id="2.60.40.10:FF:000437">
    <property type="entry name" value="Beat-IIIc, isoform A"/>
    <property type="match status" value="1"/>
</dbReference>
<dbReference type="AlphaFoldDB" id="A0AAW1HW95"/>
<dbReference type="SUPFAM" id="SSF48726">
    <property type="entry name" value="Immunoglobulin"/>
    <property type="match status" value="1"/>
</dbReference>
<evidence type="ECO:0000313" key="2">
    <source>
        <dbReference type="EMBL" id="KAK9680748.1"/>
    </source>
</evidence>
<dbReference type="InterPro" id="IPR013783">
    <property type="entry name" value="Ig-like_fold"/>
</dbReference>
<gene>
    <name evidence="2" type="ORF">QE152_g38845</name>
</gene>
<sequence length="243" mass="27028">MFDGTMCRHLGNVVVAIVIACCCKESASLKDVILNIEPQVVQRGGNSTLSCSYDLEDAQLYTVKWYRGNREFYRYTPSEHPSTKILPFKDNIPIYVDLHESNEHRVVLMNVEFHLSGNFSCEVTTEGPFLTIAANNQMIVVVKPESSPTLVTEQSFYDPGDILKANCSTAPSRPAATINFILNNVVEIEDIDDLLLILDGIVIFPSSTANGDITNEDFKDKNAVDFNNRFGSQLKGLAELEEP</sequence>
<protein>
    <submittedName>
        <fullName evidence="2">Immunoglobulin domain</fullName>
    </submittedName>
</protein>
<comment type="caution">
    <text evidence="2">The sequence shown here is derived from an EMBL/GenBank/DDBJ whole genome shotgun (WGS) entry which is preliminary data.</text>
</comment>
<evidence type="ECO:0000259" key="1">
    <source>
        <dbReference type="PROSITE" id="PS50835"/>
    </source>
</evidence>
<dbReference type="InterPro" id="IPR036179">
    <property type="entry name" value="Ig-like_dom_sf"/>
</dbReference>
<evidence type="ECO:0000313" key="3">
    <source>
        <dbReference type="Proteomes" id="UP001458880"/>
    </source>
</evidence>
<proteinExistence type="predicted"/>
<accession>A0AAW1HW95</accession>
<dbReference type="Proteomes" id="UP001458880">
    <property type="component" value="Unassembled WGS sequence"/>
</dbReference>
<name>A0AAW1HW95_POPJA</name>
<dbReference type="PROSITE" id="PS50835">
    <property type="entry name" value="IG_LIKE"/>
    <property type="match status" value="1"/>
</dbReference>